<dbReference type="Proteomes" id="UP001597301">
    <property type="component" value="Unassembled WGS sequence"/>
</dbReference>
<evidence type="ECO:0000256" key="8">
    <source>
        <dbReference type="ARBA" id="ARBA00023157"/>
    </source>
</evidence>
<dbReference type="Gene3D" id="3.40.30.80">
    <property type="match status" value="1"/>
</dbReference>
<evidence type="ECO:0000313" key="13">
    <source>
        <dbReference type="Proteomes" id="UP001597301"/>
    </source>
</evidence>
<dbReference type="InterPro" id="IPR044141">
    <property type="entry name" value="AhpF_NTD_C"/>
</dbReference>
<dbReference type="PROSITE" id="PS00573">
    <property type="entry name" value="PYRIDINE_REDOX_2"/>
    <property type="match status" value="1"/>
</dbReference>
<dbReference type="RefSeq" id="WP_380772659.1">
    <property type="nucleotide sequence ID" value="NZ_JBHUEO010000008.1"/>
</dbReference>
<evidence type="ECO:0000256" key="7">
    <source>
        <dbReference type="ARBA" id="ARBA00023027"/>
    </source>
</evidence>
<evidence type="ECO:0000256" key="5">
    <source>
        <dbReference type="ARBA" id="ARBA00022827"/>
    </source>
</evidence>
<proteinExistence type="inferred from homology"/>
<gene>
    <name evidence="12" type="primary">ahpF</name>
    <name evidence="12" type="ORF">ACFSCZ_04915</name>
</gene>
<dbReference type="CDD" id="cd03026">
    <property type="entry name" value="AhpF_NTD_C"/>
    <property type="match status" value="1"/>
</dbReference>
<dbReference type="PRINTS" id="PR00368">
    <property type="entry name" value="FADPNR"/>
</dbReference>
<protein>
    <submittedName>
        <fullName evidence="12">Alkyl hydroperoxide reductase subunit F</fullName>
    </submittedName>
</protein>
<evidence type="ECO:0000256" key="6">
    <source>
        <dbReference type="ARBA" id="ARBA00023002"/>
    </source>
</evidence>
<dbReference type="Gene3D" id="3.50.50.60">
    <property type="entry name" value="FAD/NAD(P)-binding domain"/>
    <property type="match status" value="2"/>
</dbReference>
<dbReference type="Pfam" id="PF07992">
    <property type="entry name" value="Pyr_redox_2"/>
    <property type="match status" value="1"/>
</dbReference>
<dbReference type="InterPro" id="IPR036249">
    <property type="entry name" value="Thioredoxin-like_sf"/>
</dbReference>
<comment type="caution">
    <text evidence="12">The sequence shown here is derived from an EMBL/GenBank/DDBJ whole genome shotgun (WGS) entry which is preliminary data.</text>
</comment>
<feature type="domain" description="Thioredoxin-like fold" evidence="11">
    <location>
        <begin position="123"/>
        <end position="192"/>
    </location>
</feature>
<dbReference type="Pfam" id="PF13192">
    <property type="entry name" value="Thioredoxin_3"/>
    <property type="match status" value="1"/>
</dbReference>
<dbReference type="SUPFAM" id="SSF52833">
    <property type="entry name" value="Thioredoxin-like"/>
    <property type="match status" value="2"/>
</dbReference>
<dbReference type="PANTHER" id="PTHR48105">
    <property type="entry name" value="THIOREDOXIN REDUCTASE 1-RELATED-RELATED"/>
    <property type="match status" value="1"/>
</dbReference>
<dbReference type="InterPro" id="IPR008255">
    <property type="entry name" value="Pyr_nucl-diS_OxRdtase_2_AS"/>
</dbReference>
<evidence type="ECO:0000259" key="10">
    <source>
        <dbReference type="Pfam" id="PF07992"/>
    </source>
</evidence>
<evidence type="ECO:0000256" key="4">
    <source>
        <dbReference type="ARBA" id="ARBA00022630"/>
    </source>
</evidence>
<comment type="subunit">
    <text evidence="3">Homodimer.</text>
</comment>
<name>A0ABW4KEY6_9BACI</name>
<evidence type="ECO:0000256" key="1">
    <source>
        <dbReference type="ARBA" id="ARBA00001974"/>
    </source>
</evidence>
<feature type="domain" description="FAD/NAD(P)-binding" evidence="10">
    <location>
        <begin position="208"/>
        <end position="493"/>
    </location>
</feature>
<evidence type="ECO:0000259" key="11">
    <source>
        <dbReference type="Pfam" id="PF13192"/>
    </source>
</evidence>
<dbReference type="InterPro" id="IPR050097">
    <property type="entry name" value="Ferredoxin-NADP_redctase_2"/>
</dbReference>
<evidence type="ECO:0000256" key="3">
    <source>
        <dbReference type="ARBA" id="ARBA00011738"/>
    </source>
</evidence>
<dbReference type="InterPro" id="IPR036188">
    <property type="entry name" value="FAD/NAD-bd_sf"/>
</dbReference>
<dbReference type="InterPro" id="IPR044142">
    <property type="entry name" value="AhpF_NTD_N"/>
</dbReference>
<dbReference type="InterPro" id="IPR012336">
    <property type="entry name" value="Thioredoxin-like_fold"/>
</dbReference>
<evidence type="ECO:0000256" key="9">
    <source>
        <dbReference type="ARBA" id="ARBA00023284"/>
    </source>
</evidence>
<keyword evidence="4" id="KW-0285">Flavoprotein</keyword>
<dbReference type="InterPro" id="IPR023753">
    <property type="entry name" value="FAD/NAD-binding_dom"/>
</dbReference>
<dbReference type="CDD" id="cd02974">
    <property type="entry name" value="AhpF_NTD_N"/>
    <property type="match status" value="1"/>
</dbReference>
<dbReference type="PROSITE" id="PS51354">
    <property type="entry name" value="GLUTAREDOXIN_2"/>
    <property type="match status" value="1"/>
</dbReference>
<keyword evidence="8" id="KW-1015">Disulfide bond</keyword>
<dbReference type="PRINTS" id="PR00469">
    <property type="entry name" value="PNDRDTASEII"/>
</dbReference>
<dbReference type="EMBL" id="JBHUEO010000008">
    <property type="protein sequence ID" value="MFD1706096.1"/>
    <property type="molecule type" value="Genomic_DNA"/>
</dbReference>
<dbReference type="NCBIfam" id="TIGR03140">
    <property type="entry name" value="AhpF"/>
    <property type="match status" value="1"/>
</dbReference>
<reference evidence="13" key="1">
    <citation type="journal article" date="2019" name="Int. J. Syst. Evol. Microbiol.">
        <title>The Global Catalogue of Microorganisms (GCM) 10K type strain sequencing project: providing services to taxonomists for standard genome sequencing and annotation.</title>
        <authorList>
            <consortium name="The Broad Institute Genomics Platform"/>
            <consortium name="The Broad Institute Genome Sequencing Center for Infectious Disease"/>
            <person name="Wu L."/>
            <person name="Ma J."/>
        </authorList>
    </citation>
    <scope>NUCLEOTIDE SEQUENCE [LARGE SCALE GENOMIC DNA]</scope>
    <source>
        <strain evidence="13">CGMCC 1.12295</strain>
    </source>
</reference>
<keyword evidence="9" id="KW-0676">Redox-active center</keyword>
<keyword evidence="5" id="KW-0274">FAD</keyword>
<keyword evidence="7" id="KW-0520">NAD</keyword>
<evidence type="ECO:0000256" key="2">
    <source>
        <dbReference type="ARBA" id="ARBA00009333"/>
    </source>
</evidence>
<comment type="similarity">
    <text evidence="2">Belongs to the class-II pyridine nucleotide-disulfide oxidoreductase family.</text>
</comment>
<keyword evidence="13" id="KW-1185">Reference proteome</keyword>
<dbReference type="PIRSF" id="PIRSF000238">
    <property type="entry name" value="AhpF"/>
    <property type="match status" value="1"/>
</dbReference>
<dbReference type="InterPro" id="IPR012081">
    <property type="entry name" value="Alkyl_hydroperoxide_Rdtase_suF"/>
</dbReference>
<dbReference type="SUPFAM" id="SSF51905">
    <property type="entry name" value="FAD/NAD(P)-binding domain"/>
    <property type="match status" value="1"/>
</dbReference>
<organism evidence="12 13">
    <name type="scientific">Siminovitchia sediminis</name>
    <dbReference type="NCBI Taxonomy" id="1274353"/>
    <lineage>
        <taxon>Bacteria</taxon>
        <taxon>Bacillati</taxon>
        <taxon>Bacillota</taxon>
        <taxon>Bacilli</taxon>
        <taxon>Bacillales</taxon>
        <taxon>Bacillaceae</taxon>
        <taxon>Siminovitchia</taxon>
    </lineage>
</organism>
<evidence type="ECO:0000313" key="12">
    <source>
        <dbReference type="EMBL" id="MFD1706096.1"/>
    </source>
</evidence>
<sequence length="508" mass="54259">MLDAEIKSQLEQYLKLLENDIVLKVSAGTDDVSKDMLSLIDELTSMSSKIKAENVTLERTPSFSVNRVGEDTGVTFAGIPLGHEFTSLVLALLQVSGRAPKVEQSVIDQVKDLEGEYHFETYVSLSCNNCPDVVQALNLMSVLNPGITHTMIDGAAFKEEVESKSIMAVPTVYLNGEEFGGGRMSIEDILAKLGSSVDPSELSAKEPFDVLVVGGGPAGASAAVYAARKGIRTGVVAERFGGQIMDTLAIENFISVKHTEGPKLAASLEEHVKQYNVDIMSSQSAKGLEKKGFVEVELENGAVLKSKTVILSTGARWRNVGVPGEAEFKNKGVAYCPHCDGPLFEGKDVAVIGGGNSGIEAAIDLAGIVKHVTVLEFASELKADSVLQERLYSLPNVKVIKNAQTKEITGTDKVNGITYVDRETGEEHHIELQGVFVQIGLVPNTDWLGDSVERTKMGEIVVDKHGATSMPGVYAAGDCTDSAYKQIIISMGSGATAALGAFDYLVRN</sequence>
<accession>A0ABW4KEY6</accession>
<comment type="cofactor">
    <cofactor evidence="1">
        <name>FAD</name>
        <dbReference type="ChEBI" id="CHEBI:57692"/>
    </cofactor>
</comment>
<keyword evidence="6" id="KW-0560">Oxidoreductase</keyword>